<dbReference type="InterPro" id="IPR012677">
    <property type="entry name" value="Nucleotide-bd_a/b_plait_sf"/>
</dbReference>
<evidence type="ECO:0000313" key="9">
    <source>
        <dbReference type="EMBL" id="CAK7936498.1"/>
    </source>
</evidence>
<evidence type="ECO:0000256" key="5">
    <source>
        <dbReference type="ARBA" id="ARBA00023242"/>
    </source>
</evidence>
<dbReference type="Pfam" id="PF00076">
    <property type="entry name" value="RRM_1"/>
    <property type="match status" value="1"/>
</dbReference>
<feature type="region of interest" description="Disordered" evidence="7">
    <location>
        <begin position="1"/>
        <end position="40"/>
    </location>
</feature>
<accession>A0AAV1US12</accession>
<evidence type="ECO:0000256" key="3">
    <source>
        <dbReference type="ARBA" id="ARBA00022490"/>
    </source>
</evidence>
<dbReference type="GO" id="GO:0005737">
    <property type="term" value="C:cytoplasm"/>
    <property type="evidence" value="ECO:0007669"/>
    <property type="project" value="UniProtKB-SubCell"/>
</dbReference>
<dbReference type="SMART" id="SM00360">
    <property type="entry name" value="RRM"/>
    <property type="match status" value="1"/>
</dbReference>
<protein>
    <recommendedName>
        <fullName evidence="8">RRM domain-containing protein</fullName>
    </recommendedName>
</protein>
<dbReference type="InterPro" id="IPR033744">
    <property type="entry name" value="RRM_RBM8"/>
</dbReference>
<dbReference type="GO" id="GO:0006396">
    <property type="term" value="P:RNA processing"/>
    <property type="evidence" value="ECO:0007669"/>
    <property type="project" value="InterPro"/>
</dbReference>
<keyword evidence="4 6" id="KW-0694">RNA-binding</keyword>
<dbReference type="GO" id="GO:0005634">
    <property type="term" value="C:nucleus"/>
    <property type="evidence" value="ECO:0007669"/>
    <property type="project" value="UniProtKB-SubCell"/>
</dbReference>
<evidence type="ECO:0000313" key="10">
    <source>
        <dbReference type="Proteomes" id="UP001162060"/>
    </source>
</evidence>
<evidence type="ECO:0000256" key="4">
    <source>
        <dbReference type="ARBA" id="ARBA00022884"/>
    </source>
</evidence>
<name>A0AAV1US12_9STRA</name>
<organism evidence="9 10">
    <name type="scientific">Peronospora matthiolae</name>
    <dbReference type="NCBI Taxonomy" id="2874970"/>
    <lineage>
        <taxon>Eukaryota</taxon>
        <taxon>Sar</taxon>
        <taxon>Stramenopiles</taxon>
        <taxon>Oomycota</taxon>
        <taxon>Peronosporomycetes</taxon>
        <taxon>Peronosporales</taxon>
        <taxon>Peronosporaceae</taxon>
        <taxon>Peronospora</taxon>
    </lineage>
</organism>
<dbReference type="InterPro" id="IPR008111">
    <property type="entry name" value="RNA-bd_8"/>
</dbReference>
<keyword evidence="5" id="KW-0539">Nucleus</keyword>
<dbReference type="PROSITE" id="PS50102">
    <property type="entry name" value="RRM"/>
    <property type="match status" value="1"/>
</dbReference>
<evidence type="ECO:0000256" key="2">
    <source>
        <dbReference type="ARBA" id="ARBA00004496"/>
    </source>
</evidence>
<evidence type="ECO:0000256" key="6">
    <source>
        <dbReference type="PROSITE-ProRule" id="PRU00176"/>
    </source>
</evidence>
<dbReference type="EMBL" id="CAKLBY020000224">
    <property type="protein sequence ID" value="CAK7936498.1"/>
    <property type="molecule type" value="Genomic_DNA"/>
</dbReference>
<dbReference type="GO" id="GO:0003729">
    <property type="term" value="F:mRNA binding"/>
    <property type="evidence" value="ECO:0007669"/>
    <property type="project" value="InterPro"/>
</dbReference>
<feature type="domain" description="RRM" evidence="8">
    <location>
        <begin position="83"/>
        <end position="161"/>
    </location>
</feature>
<comment type="subcellular location">
    <subcellularLocation>
        <location evidence="2">Cytoplasm</location>
    </subcellularLocation>
    <subcellularLocation>
        <location evidence="1">Nucleus</location>
    </subcellularLocation>
</comment>
<dbReference type="SUPFAM" id="SSF54928">
    <property type="entry name" value="RNA-binding domain, RBD"/>
    <property type="match status" value="1"/>
</dbReference>
<keyword evidence="3" id="KW-0963">Cytoplasm</keyword>
<evidence type="ECO:0000256" key="7">
    <source>
        <dbReference type="SAM" id="MobiDB-lite"/>
    </source>
</evidence>
<feature type="compositionally biased region" description="Acidic residues" evidence="7">
    <location>
        <begin position="1"/>
        <end position="21"/>
    </location>
</feature>
<comment type="caution">
    <text evidence="9">The sequence shown here is derived from an EMBL/GenBank/DDBJ whole genome shotgun (WGS) entry which is preliminary data.</text>
</comment>
<dbReference type="AlphaFoldDB" id="A0AAV1US12"/>
<dbReference type="Gene3D" id="3.30.70.330">
    <property type="match status" value="1"/>
</dbReference>
<dbReference type="CDD" id="cd12324">
    <property type="entry name" value="RRM_RBM8"/>
    <property type="match status" value="1"/>
</dbReference>
<reference evidence="9" key="1">
    <citation type="submission" date="2024-01" db="EMBL/GenBank/DDBJ databases">
        <authorList>
            <person name="Webb A."/>
        </authorList>
    </citation>
    <scope>NUCLEOTIDE SEQUENCE</scope>
    <source>
        <strain evidence="9">Pm1</strain>
    </source>
</reference>
<evidence type="ECO:0000259" key="8">
    <source>
        <dbReference type="PROSITE" id="PS50102"/>
    </source>
</evidence>
<dbReference type="InterPro" id="IPR035979">
    <property type="entry name" value="RBD_domain_sf"/>
</dbReference>
<sequence length="180" mass="20328">MTEEVDYESDTAMAVEEEDEEPKPSVQRPETKRIVKGRGSGAAAMDVRRYPAQSGVFETFQAPPPVALATRDHANALRSVEGWLVFVTGVHEEAQEDDVLDVFAEHAQVTAVHLNLDRRSGFVKGYALVAFEHFVDAKAAIERLDGHDMLGSVLHVDWAFERQEEEQEGRRRRRPRGRMK</sequence>
<dbReference type="InterPro" id="IPR000504">
    <property type="entry name" value="RRM_dom"/>
</dbReference>
<dbReference type="PANTHER" id="PTHR45894">
    <property type="entry name" value="RNA-BINDING PROTEIN 8A"/>
    <property type="match status" value="1"/>
</dbReference>
<proteinExistence type="predicted"/>
<dbReference type="Proteomes" id="UP001162060">
    <property type="component" value="Unassembled WGS sequence"/>
</dbReference>
<evidence type="ECO:0000256" key="1">
    <source>
        <dbReference type="ARBA" id="ARBA00004123"/>
    </source>
</evidence>
<gene>
    <name evidence="9" type="ORF">PM001_LOCUS21648</name>
</gene>